<dbReference type="AlphaFoldDB" id="I3XCS7"/>
<accession>I3XCS7</accession>
<dbReference type="PATRIC" id="fig|1185652.3.peg.5348"/>
<keyword evidence="1" id="KW-0812">Transmembrane</keyword>
<dbReference type="EMBL" id="CP003563">
    <property type="protein sequence ID" value="AFL53683.1"/>
    <property type="molecule type" value="Genomic_DNA"/>
</dbReference>
<name>I3XCS7_SINF2</name>
<feature type="transmembrane region" description="Helical" evidence="1">
    <location>
        <begin position="12"/>
        <end position="33"/>
    </location>
</feature>
<dbReference type="STRING" id="1185652.USDA257_c51570"/>
<gene>
    <name evidence="2" type="ORF">USDA257_c51570</name>
</gene>
<evidence type="ECO:0000313" key="3">
    <source>
        <dbReference type="Proteomes" id="UP000006180"/>
    </source>
</evidence>
<dbReference type="RefSeq" id="WP_014765800.1">
    <property type="nucleotide sequence ID" value="NC_018000.1"/>
</dbReference>
<keyword evidence="1" id="KW-0472">Membrane</keyword>
<evidence type="ECO:0008006" key="4">
    <source>
        <dbReference type="Google" id="ProtNLM"/>
    </source>
</evidence>
<sequence>MERSTKDPPLAVAILILLFGPILWAGHLFLVYAFQSATCAISGVAATISRAAVAAPVILLTLAVAAFLALALWRFRSFAWLLPDETHNLRNQRFSTQVGRLLILLSLVGVVWTGAAALFLDPCGQIR</sequence>
<reference evidence="2 3" key="1">
    <citation type="journal article" date="2012" name="J. Bacteriol.">
        <title>Complete genome sequence of the broad-host-range strain Sinorhizobium fredii USDA257.</title>
        <authorList>
            <person name="Schuldes J."/>
            <person name="Rodriguez Orbegoso M."/>
            <person name="Schmeisser C."/>
            <person name="Krishnan H.B."/>
            <person name="Daniel R."/>
            <person name="Streit W.R."/>
        </authorList>
    </citation>
    <scope>NUCLEOTIDE SEQUENCE [LARGE SCALE GENOMIC DNA]</scope>
    <source>
        <strain evidence="2 3">USDA 257</strain>
    </source>
</reference>
<organism evidence="2 3">
    <name type="scientific">Sinorhizobium fredii (strain USDA 257)</name>
    <dbReference type="NCBI Taxonomy" id="1185652"/>
    <lineage>
        <taxon>Bacteria</taxon>
        <taxon>Pseudomonadati</taxon>
        <taxon>Pseudomonadota</taxon>
        <taxon>Alphaproteobacteria</taxon>
        <taxon>Hyphomicrobiales</taxon>
        <taxon>Rhizobiaceae</taxon>
        <taxon>Sinorhizobium/Ensifer group</taxon>
        <taxon>Sinorhizobium</taxon>
    </lineage>
</organism>
<feature type="transmembrane region" description="Helical" evidence="1">
    <location>
        <begin position="101"/>
        <end position="120"/>
    </location>
</feature>
<dbReference type="eggNOG" id="ENOG5033I3B">
    <property type="taxonomic scope" value="Bacteria"/>
</dbReference>
<evidence type="ECO:0000313" key="2">
    <source>
        <dbReference type="EMBL" id="AFL53683.1"/>
    </source>
</evidence>
<keyword evidence="1" id="KW-1133">Transmembrane helix</keyword>
<evidence type="ECO:0000256" key="1">
    <source>
        <dbReference type="SAM" id="Phobius"/>
    </source>
</evidence>
<dbReference type="KEGG" id="sfd:USDA257_c51570"/>
<feature type="transmembrane region" description="Helical" evidence="1">
    <location>
        <begin position="53"/>
        <end position="73"/>
    </location>
</feature>
<dbReference type="Proteomes" id="UP000006180">
    <property type="component" value="Chromosome"/>
</dbReference>
<dbReference type="HOGENOM" id="CLU_163300_0_0_5"/>
<protein>
    <recommendedName>
        <fullName evidence="4">Transmembrane protein</fullName>
    </recommendedName>
</protein>
<proteinExistence type="predicted"/>